<gene>
    <name evidence="1" type="ORF">MWH18_17610</name>
</gene>
<protein>
    <submittedName>
        <fullName evidence="1">DUF1833 domain-containing protein</fullName>
    </submittedName>
</protein>
<dbReference type="RefSeq" id="WP_199953076.1">
    <property type="nucleotide sequence ID" value="NZ_CP095357.1"/>
</dbReference>
<dbReference type="Proteomes" id="UP001055514">
    <property type="component" value="Chromosome"/>
</dbReference>
<proteinExistence type="predicted"/>
<dbReference type="EMBL" id="CP095407">
    <property type="protein sequence ID" value="USU94127.1"/>
    <property type="molecule type" value="Genomic_DNA"/>
</dbReference>
<accession>A0AAE9M7A3</accession>
<organism evidence="1 2">
    <name type="scientific">Acinetobacter pittii</name>
    <name type="common">Acinetobacter genomosp. 3</name>
    <dbReference type="NCBI Taxonomy" id="48296"/>
    <lineage>
        <taxon>Bacteria</taxon>
        <taxon>Pseudomonadati</taxon>
        <taxon>Pseudomonadota</taxon>
        <taxon>Gammaproteobacteria</taxon>
        <taxon>Moraxellales</taxon>
        <taxon>Moraxellaceae</taxon>
        <taxon>Acinetobacter</taxon>
        <taxon>Acinetobacter calcoaceticus/baumannii complex</taxon>
    </lineage>
</organism>
<dbReference type="Pfam" id="PF08875">
    <property type="entry name" value="DUF1833"/>
    <property type="match status" value="1"/>
</dbReference>
<dbReference type="AlphaFoldDB" id="A0AAE9M7A3"/>
<name>A0AAE9M7A3_ACIPI</name>
<sequence>MVAEITDEMLAVLDQSSGPVGLLECVEISHPNWPMVLRHIVNSSEPMILTHEDGQAYTYTYAPLNITRSNEEENLDQKITAVIGDVGSEIPDLVDLVLKDAVKVSPTLNYRSYIIGKYDTPCYVEKNLEIIVITRDWRGTSFEAQAPGLNDSGNGEIYSASTDPSLEGFYS</sequence>
<evidence type="ECO:0000313" key="2">
    <source>
        <dbReference type="Proteomes" id="UP001055514"/>
    </source>
</evidence>
<evidence type="ECO:0000313" key="1">
    <source>
        <dbReference type="EMBL" id="USU94127.1"/>
    </source>
</evidence>
<reference evidence="1" key="1">
    <citation type="submission" date="2022-04" db="EMBL/GenBank/DDBJ databases">
        <title>Emergence of ST220 Acinetobacter pittii strain in bloodstream infection, which co-producing chromosomal NDM-1 and OXA-820 carbapenemases.</title>
        <authorList>
            <person name="Tian C."/>
            <person name="Xing M."/>
            <person name="Fu L."/>
            <person name="Xia D."/>
        </authorList>
    </citation>
    <scope>NUCLEOTIDE SEQUENCE</scope>
    <source>
        <strain evidence="1">TCM</strain>
    </source>
</reference>
<dbReference type="InterPro" id="IPR014974">
    <property type="entry name" value="DUF1833"/>
</dbReference>